<keyword evidence="1" id="KW-0812">Transmembrane</keyword>
<dbReference type="AlphaFoldDB" id="A0A8H7B1R5"/>
<feature type="transmembrane region" description="Helical" evidence="1">
    <location>
        <begin position="195"/>
        <end position="214"/>
    </location>
</feature>
<comment type="caution">
    <text evidence="2">The sequence shown here is derived from an EMBL/GenBank/DDBJ whole genome shotgun (WGS) entry which is preliminary data.</text>
</comment>
<gene>
    <name evidence="2" type="ORF">GT037_010620</name>
</gene>
<feature type="transmembrane region" description="Helical" evidence="1">
    <location>
        <begin position="156"/>
        <end position="175"/>
    </location>
</feature>
<feature type="transmembrane region" description="Helical" evidence="1">
    <location>
        <begin position="31"/>
        <end position="49"/>
    </location>
</feature>
<evidence type="ECO:0000256" key="1">
    <source>
        <dbReference type="SAM" id="Phobius"/>
    </source>
</evidence>
<name>A0A8H7B1R5_9PLEO</name>
<sequence length="257" mass="29260">MATASATMSTNPIATTPSLHPPFTSRDRLRFALFLIIPVYAQLCILPSISSTLKHIYIVGTTGICIIQFSGDLVGGELINLGLVGDIVYGLAISRFPHLSKSYSLTAWIIPEIEGWRGTVIQWAIMLRSLMYLLPENYGSKVEVILANYKDVHSRFGKYVGIFSLFVTITFLESVLNKNLGPVDENNLKEYLETWHKVLVVWWILCFFIEYLCIVRLNYIHLCRYGIPVRFKLWPHKVVVKASQNHQGQIVIEEELQ</sequence>
<organism evidence="2 3">
    <name type="scientific">Alternaria burnsii</name>
    <dbReference type="NCBI Taxonomy" id="1187904"/>
    <lineage>
        <taxon>Eukaryota</taxon>
        <taxon>Fungi</taxon>
        <taxon>Dikarya</taxon>
        <taxon>Ascomycota</taxon>
        <taxon>Pezizomycotina</taxon>
        <taxon>Dothideomycetes</taxon>
        <taxon>Pleosporomycetidae</taxon>
        <taxon>Pleosporales</taxon>
        <taxon>Pleosporineae</taxon>
        <taxon>Pleosporaceae</taxon>
        <taxon>Alternaria</taxon>
        <taxon>Alternaria sect. Alternaria</taxon>
    </lineage>
</organism>
<dbReference type="RefSeq" id="XP_038781671.1">
    <property type="nucleotide sequence ID" value="XM_038935667.1"/>
</dbReference>
<dbReference type="OrthoDB" id="3791307at2759"/>
<reference evidence="2" key="1">
    <citation type="submission" date="2020-01" db="EMBL/GenBank/DDBJ databases">
        <authorList>
            <person name="Feng Z.H.Z."/>
        </authorList>
    </citation>
    <scope>NUCLEOTIDE SEQUENCE</scope>
    <source>
        <strain evidence="2">CBS107.38</strain>
    </source>
</reference>
<keyword evidence="3" id="KW-1185">Reference proteome</keyword>
<dbReference type="EMBL" id="JAAABM010000023">
    <property type="protein sequence ID" value="KAF7671295.1"/>
    <property type="molecule type" value="Genomic_DNA"/>
</dbReference>
<protein>
    <submittedName>
        <fullName evidence="2">Uncharacterized protein</fullName>
    </submittedName>
</protein>
<evidence type="ECO:0000313" key="2">
    <source>
        <dbReference type="EMBL" id="KAF7671295.1"/>
    </source>
</evidence>
<evidence type="ECO:0000313" key="3">
    <source>
        <dbReference type="Proteomes" id="UP000596902"/>
    </source>
</evidence>
<dbReference type="Proteomes" id="UP000596902">
    <property type="component" value="Unassembled WGS sequence"/>
</dbReference>
<proteinExistence type="predicted"/>
<accession>A0A8H7B1R5</accession>
<reference evidence="2" key="2">
    <citation type="submission" date="2020-08" db="EMBL/GenBank/DDBJ databases">
        <title>Draft Genome Sequence of Cumin Blight Pathogen Alternaria burnsii.</title>
        <authorList>
            <person name="Feng Z."/>
        </authorList>
    </citation>
    <scope>NUCLEOTIDE SEQUENCE</scope>
    <source>
        <strain evidence="2">CBS107.38</strain>
    </source>
</reference>
<keyword evidence="1" id="KW-1133">Transmembrane helix</keyword>
<dbReference type="GeneID" id="62208845"/>
<keyword evidence="1" id="KW-0472">Membrane</keyword>